<dbReference type="AlphaFoldDB" id="A0A7J8VS01"/>
<reference evidence="5 6" key="1">
    <citation type="journal article" date="2019" name="Genome Biol. Evol.">
        <title>Insights into the evolution of the New World diploid cottons (Gossypium, subgenus Houzingenia) based on genome sequencing.</title>
        <authorList>
            <person name="Grover C.E."/>
            <person name="Arick M.A. 2nd"/>
            <person name="Thrash A."/>
            <person name="Conover J.L."/>
            <person name="Sanders W.S."/>
            <person name="Peterson D.G."/>
            <person name="Frelichowski J.E."/>
            <person name="Scheffler J.A."/>
            <person name="Scheffler B.E."/>
            <person name="Wendel J.F."/>
        </authorList>
    </citation>
    <scope>NUCLEOTIDE SEQUENCE [LARGE SCALE GENOMIC DNA]</scope>
    <source>
        <strain evidence="5">57</strain>
        <tissue evidence="5">Leaf</tissue>
    </source>
</reference>
<dbReference type="Gene3D" id="1.10.8.430">
    <property type="entry name" value="Helical domain of apoptotic protease-activating factors"/>
    <property type="match status" value="1"/>
</dbReference>
<accession>A0A7J8VS01</accession>
<keyword evidence="6" id="KW-1185">Reference proteome</keyword>
<protein>
    <recommendedName>
        <fullName evidence="4">NB-ARC domain-containing protein</fullName>
    </recommendedName>
</protein>
<dbReference type="OrthoDB" id="786439at2759"/>
<dbReference type="Pfam" id="PF00931">
    <property type="entry name" value="NB-ARC"/>
    <property type="match status" value="1"/>
</dbReference>
<sequence>MGGIGKTTLVKEIARKVKDKLFDSVVIATVTQTIDIEKIQNRIAELLDLKFEEHSTDVKALRLRERLKKEKRVLVVLDDIWGKVDLEEVGIPLGDEHRGCKLLLTSRFLNELEAWDLFKKKAGDCVECCDLKPIAKKVVEKCAGLPIAIATVAGALRNKRLFEWKNAL</sequence>
<feature type="domain" description="NB-ARC" evidence="4">
    <location>
        <begin position="1"/>
        <end position="107"/>
    </location>
</feature>
<dbReference type="EMBL" id="JABFAB010000011">
    <property type="protein sequence ID" value="MBA0665561.1"/>
    <property type="molecule type" value="Genomic_DNA"/>
</dbReference>
<dbReference type="PANTHER" id="PTHR33463:SF174">
    <property type="entry name" value="DOMAIN-CONTAINING DISEASE RESISTANCE PROTEIN, PUTATIVE-RELATED"/>
    <property type="match status" value="1"/>
</dbReference>
<evidence type="ECO:0000313" key="6">
    <source>
        <dbReference type="Proteomes" id="UP000593573"/>
    </source>
</evidence>
<evidence type="ECO:0000256" key="2">
    <source>
        <dbReference type="ARBA" id="ARBA00022821"/>
    </source>
</evidence>
<evidence type="ECO:0000259" key="4">
    <source>
        <dbReference type="Pfam" id="PF00931"/>
    </source>
</evidence>
<evidence type="ECO:0000313" key="5">
    <source>
        <dbReference type="EMBL" id="MBA0665561.1"/>
    </source>
</evidence>
<dbReference type="GO" id="GO:0005524">
    <property type="term" value="F:ATP binding"/>
    <property type="evidence" value="ECO:0007669"/>
    <property type="project" value="UniProtKB-KW"/>
</dbReference>
<dbReference type="PANTHER" id="PTHR33463">
    <property type="entry name" value="NB-ARC DOMAIN-CONTAINING PROTEIN-RELATED"/>
    <property type="match status" value="1"/>
</dbReference>
<keyword evidence="1" id="KW-0547">Nucleotide-binding</keyword>
<dbReference type="InterPro" id="IPR042197">
    <property type="entry name" value="Apaf_helical"/>
</dbReference>
<dbReference type="PRINTS" id="PR00364">
    <property type="entry name" value="DISEASERSIST"/>
</dbReference>
<comment type="caution">
    <text evidence="5">The sequence shown here is derived from an EMBL/GenBank/DDBJ whole genome shotgun (WGS) entry which is preliminary data.</text>
</comment>
<dbReference type="GO" id="GO:0006952">
    <property type="term" value="P:defense response"/>
    <property type="evidence" value="ECO:0007669"/>
    <property type="project" value="UniProtKB-KW"/>
</dbReference>
<feature type="non-terminal residue" evidence="5">
    <location>
        <position position="1"/>
    </location>
</feature>
<dbReference type="Gene3D" id="3.40.50.300">
    <property type="entry name" value="P-loop containing nucleotide triphosphate hydrolases"/>
    <property type="match status" value="1"/>
</dbReference>
<proteinExistence type="predicted"/>
<dbReference type="InterPro" id="IPR050905">
    <property type="entry name" value="Plant_NBS-LRR"/>
</dbReference>
<keyword evidence="2" id="KW-0611">Plant defense</keyword>
<gene>
    <name evidence="5" type="ORF">Goklo_005406</name>
</gene>
<dbReference type="Proteomes" id="UP000593573">
    <property type="component" value="Unassembled WGS sequence"/>
</dbReference>
<dbReference type="GO" id="GO:0043531">
    <property type="term" value="F:ADP binding"/>
    <property type="evidence" value="ECO:0007669"/>
    <property type="project" value="InterPro"/>
</dbReference>
<evidence type="ECO:0000256" key="3">
    <source>
        <dbReference type="ARBA" id="ARBA00022840"/>
    </source>
</evidence>
<evidence type="ECO:0000256" key="1">
    <source>
        <dbReference type="ARBA" id="ARBA00022741"/>
    </source>
</evidence>
<dbReference type="InterPro" id="IPR002182">
    <property type="entry name" value="NB-ARC"/>
</dbReference>
<dbReference type="SUPFAM" id="SSF52540">
    <property type="entry name" value="P-loop containing nucleoside triphosphate hydrolases"/>
    <property type="match status" value="1"/>
</dbReference>
<name>A0A7J8VS01_9ROSI</name>
<keyword evidence="3" id="KW-0067">ATP-binding</keyword>
<dbReference type="InterPro" id="IPR027417">
    <property type="entry name" value="P-loop_NTPase"/>
</dbReference>
<organism evidence="5 6">
    <name type="scientific">Gossypium klotzschianum</name>
    <dbReference type="NCBI Taxonomy" id="34286"/>
    <lineage>
        <taxon>Eukaryota</taxon>
        <taxon>Viridiplantae</taxon>
        <taxon>Streptophyta</taxon>
        <taxon>Embryophyta</taxon>
        <taxon>Tracheophyta</taxon>
        <taxon>Spermatophyta</taxon>
        <taxon>Magnoliopsida</taxon>
        <taxon>eudicotyledons</taxon>
        <taxon>Gunneridae</taxon>
        <taxon>Pentapetalae</taxon>
        <taxon>rosids</taxon>
        <taxon>malvids</taxon>
        <taxon>Malvales</taxon>
        <taxon>Malvaceae</taxon>
        <taxon>Malvoideae</taxon>
        <taxon>Gossypium</taxon>
    </lineage>
</organism>